<dbReference type="EMBL" id="JAVALS010000015">
    <property type="protein sequence ID" value="MDP5228432.1"/>
    <property type="molecule type" value="Genomic_DNA"/>
</dbReference>
<evidence type="ECO:0000313" key="1">
    <source>
        <dbReference type="EMBL" id="MDP5228432.1"/>
    </source>
</evidence>
<evidence type="ECO:0000313" key="2">
    <source>
        <dbReference type="Proteomes" id="UP001232725"/>
    </source>
</evidence>
<proteinExistence type="predicted"/>
<reference evidence="1 2" key="1">
    <citation type="submission" date="2023-08" db="EMBL/GenBank/DDBJ databases">
        <title>Arthrobacter horti sp. nov., isolated from forest soil.</title>
        <authorList>
            <person name="Park M."/>
        </authorList>
    </citation>
    <scope>NUCLEOTIDE SEQUENCE [LARGE SCALE GENOMIC DNA]</scope>
    <source>
        <strain evidence="1 2">YJM1</strain>
    </source>
</reference>
<keyword evidence="2" id="KW-1185">Reference proteome</keyword>
<name>A0ABT9ISD1_9MICC</name>
<evidence type="ECO:0008006" key="3">
    <source>
        <dbReference type="Google" id="ProtNLM"/>
    </source>
</evidence>
<dbReference type="RefSeq" id="WP_305997480.1">
    <property type="nucleotide sequence ID" value="NZ_JAVALS010000015.1"/>
</dbReference>
<comment type="caution">
    <text evidence="1">The sequence shown here is derived from an EMBL/GenBank/DDBJ whole genome shotgun (WGS) entry which is preliminary data.</text>
</comment>
<organism evidence="1 2">
    <name type="scientific">Arthrobacter horti</name>
    <dbReference type="NCBI Taxonomy" id="3068273"/>
    <lineage>
        <taxon>Bacteria</taxon>
        <taxon>Bacillati</taxon>
        <taxon>Actinomycetota</taxon>
        <taxon>Actinomycetes</taxon>
        <taxon>Micrococcales</taxon>
        <taxon>Micrococcaceae</taxon>
        <taxon>Arthrobacter</taxon>
    </lineage>
</organism>
<dbReference type="Gene3D" id="1.10.287.1060">
    <property type="entry name" value="ESAT-6-like"/>
    <property type="match status" value="1"/>
</dbReference>
<gene>
    <name evidence="1" type="ORF">Q9R02_14815</name>
</gene>
<protein>
    <recommendedName>
        <fullName evidence="3">WXG100 family type VII secretion target</fullName>
    </recommendedName>
</protein>
<accession>A0ABT9ISD1</accession>
<dbReference type="Proteomes" id="UP001232725">
    <property type="component" value="Unassembled WGS sequence"/>
</dbReference>
<sequence>MGIWGADVNQLRTLGKKLQHGADVLNDQRTQLAATLNGTQWMGPDADSFRNEWDSVHFPALVNAAHALSEAGTRAAQNANEQEIASR</sequence>